<evidence type="ECO:0000313" key="2">
    <source>
        <dbReference type="EMBL" id="ADK81042.1"/>
    </source>
</evidence>
<accession>E1R6M4</accession>
<dbReference type="STRING" id="573413.Spirs_1916"/>
<evidence type="ECO:0000256" key="1">
    <source>
        <dbReference type="SAM" id="SignalP"/>
    </source>
</evidence>
<keyword evidence="3" id="KW-1185">Reference proteome</keyword>
<name>E1R6M4_SEDSS</name>
<dbReference type="InterPro" id="IPR013783">
    <property type="entry name" value="Ig-like_fold"/>
</dbReference>
<feature type="signal peptide" evidence="1">
    <location>
        <begin position="1"/>
        <end position="19"/>
    </location>
</feature>
<organism evidence="2 3">
    <name type="scientific">Sediminispirochaeta smaragdinae (strain DSM 11293 / JCM 15392 / SEBR 4228)</name>
    <name type="common">Spirochaeta smaragdinae</name>
    <dbReference type="NCBI Taxonomy" id="573413"/>
    <lineage>
        <taxon>Bacteria</taxon>
        <taxon>Pseudomonadati</taxon>
        <taxon>Spirochaetota</taxon>
        <taxon>Spirochaetia</taxon>
        <taxon>Spirochaetales</taxon>
        <taxon>Spirochaetaceae</taxon>
        <taxon>Sediminispirochaeta</taxon>
    </lineage>
</organism>
<evidence type="ECO:0000313" key="3">
    <source>
        <dbReference type="Proteomes" id="UP000002318"/>
    </source>
</evidence>
<sequence length="408" mass="45556">MKRLFLSTLLLTAVLYSWAEETTTVYAPFVSNLEAMADTDRIILTWKDASDPIVLYRIYRSITSFDNDKETDATLVAEVASNIEVFGYYPQDTESYYFAVLAVDADGREYKLYIPYRNITNDAISIVQVASLQERATHISNISARVAGEVVYISYKSSLPERAVMVYRSSDPIVDKNGLRSASLVTSLSSSQGSVTDFPLPGLEYYYAIVDKELVESDEVELEPGENATNDAALVALSDTTQQNERFRNVRIRPLPYLTLPKSVKTGESLADPDKYALPTYTPLAKETETVVQNLINELGPAPSQSTPQAQMLAIDKSPGDNPEGVLLSNIIKGSFADAEWDAAEKELGNFLAVHRSKAVEARAHFYMGQVYYFQGQFGKALYEFLFSRETYKQESTSWIDATFYALT</sequence>
<gene>
    <name evidence="2" type="ordered locus">Spirs_1916</name>
</gene>
<dbReference type="Gene3D" id="2.60.40.10">
    <property type="entry name" value="Immunoglobulins"/>
    <property type="match status" value="1"/>
</dbReference>
<dbReference type="RefSeq" id="WP_013254506.1">
    <property type="nucleotide sequence ID" value="NC_014364.1"/>
</dbReference>
<proteinExistence type="predicted"/>
<dbReference type="EMBL" id="CP002116">
    <property type="protein sequence ID" value="ADK81042.1"/>
    <property type="molecule type" value="Genomic_DNA"/>
</dbReference>
<feature type="chain" id="PRO_5003150489" description="Fibronectin type III domain protein" evidence="1">
    <location>
        <begin position="20"/>
        <end position="408"/>
    </location>
</feature>
<keyword evidence="1" id="KW-0732">Signal</keyword>
<protein>
    <recommendedName>
        <fullName evidence="4">Fibronectin type III domain protein</fullName>
    </recommendedName>
</protein>
<dbReference type="KEGG" id="ssm:Spirs_1916"/>
<reference evidence="2 3" key="1">
    <citation type="journal article" date="2010" name="Stand. Genomic Sci.">
        <title>Complete genome sequence of Spirochaeta smaragdinae type strain (SEBR 4228).</title>
        <authorList>
            <person name="Mavromatis K."/>
            <person name="Yasawong M."/>
            <person name="Chertkov O."/>
            <person name="Lapidus A."/>
            <person name="Lucas S."/>
            <person name="Nolan M."/>
            <person name="Del Rio T.G."/>
            <person name="Tice H."/>
            <person name="Cheng J.F."/>
            <person name="Pitluck S."/>
            <person name="Liolios K."/>
            <person name="Ivanova N."/>
            <person name="Tapia R."/>
            <person name="Han C."/>
            <person name="Bruce D."/>
            <person name="Goodwin L."/>
            <person name="Pati A."/>
            <person name="Chen A."/>
            <person name="Palaniappan K."/>
            <person name="Land M."/>
            <person name="Hauser L."/>
            <person name="Chang Y.J."/>
            <person name="Jeffries C.D."/>
            <person name="Detter J.C."/>
            <person name="Rohde M."/>
            <person name="Brambilla E."/>
            <person name="Spring S."/>
            <person name="Goker M."/>
            <person name="Sikorski J."/>
            <person name="Woyke T."/>
            <person name="Bristow J."/>
            <person name="Eisen J.A."/>
            <person name="Markowitz V."/>
            <person name="Hugenholtz P."/>
            <person name="Klenk H.P."/>
            <person name="Kyrpides N.C."/>
        </authorList>
    </citation>
    <scope>NUCLEOTIDE SEQUENCE [LARGE SCALE GENOMIC DNA]</scope>
    <source>
        <strain evidence="3">DSM 11293 / JCM 15392 / SEBR 4228</strain>
    </source>
</reference>
<dbReference type="HOGENOM" id="CLU_686779_0_0_12"/>
<dbReference type="eggNOG" id="COG1729">
    <property type="taxonomic scope" value="Bacteria"/>
</dbReference>
<dbReference type="AlphaFoldDB" id="E1R6M4"/>
<dbReference type="Proteomes" id="UP000002318">
    <property type="component" value="Chromosome"/>
</dbReference>
<evidence type="ECO:0008006" key="4">
    <source>
        <dbReference type="Google" id="ProtNLM"/>
    </source>
</evidence>